<proteinExistence type="inferred from homology"/>
<evidence type="ECO:0000256" key="7">
    <source>
        <dbReference type="ARBA" id="ARBA00022729"/>
    </source>
</evidence>
<keyword evidence="9" id="KW-0406">Ion transport</keyword>
<gene>
    <name evidence="19" type="ORF">BPA30113_06324</name>
</gene>
<dbReference type="GO" id="GO:0015344">
    <property type="term" value="F:siderophore uptake transmembrane transporter activity"/>
    <property type="evidence" value="ECO:0007669"/>
    <property type="project" value="TreeGrafter"/>
</dbReference>
<dbReference type="NCBIfam" id="TIGR01783">
    <property type="entry name" value="TonB-siderophor"/>
    <property type="match status" value="1"/>
</dbReference>
<keyword evidence="12 19" id="KW-0675">Receptor</keyword>
<organism evidence="19 20">
    <name type="scientific">Burkholderia paludis</name>
    <dbReference type="NCBI Taxonomy" id="1506587"/>
    <lineage>
        <taxon>Bacteria</taxon>
        <taxon>Pseudomonadati</taxon>
        <taxon>Pseudomonadota</taxon>
        <taxon>Betaproteobacteria</taxon>
        <taxon>Burkholderiales</taxon>
        <taxon>Burkholderiaceae</taxon>
        <taxon>Burkholderia</taxon>
        <taxon>Burkholderia cepacia complex</taxon>
    </lineage>
</organism>
<evidence type="ECO:0000256" key="12">
    <source>
        <dbReference type="ARBA" id="ARBA00023170"/>
    </source>
</evidence>
<dbReference type="Pfam" id="PF07715">
    <property type="entry name" value="Plug"/>
    <property type="match status" value="1"/>
</dbReference>
<dbReference type="GO" id="GO:0009279">
    <property type="term" value="C:cell outer membrane"/>
    <property type="evidence" value="ECO:0007669"/>
    <property type="project" value="UniProtKB-SubCell"/>
</dbReference>
<keyword evidence="13 14" id="KW-0998">Cell outer membrane</keyword>
<dbReference type="GO" id="GO:0038023">
    <property type="term" value="F:signaling receptor activity"/>
    <property type="evidence" value="ECO:0007669"/>
    <property type="project" value="InterPro"/>
</dbReference>
<evidence type="ECO:0000256" key="11">
    <source>
        <dbReference type="ARBA" id="ARBA00023136"/>
    </source>
</evidence>
<keyword evidence="4 14" id="KW-1134">Transmembrane beta strand</keyword>
<evidence type="ECO:0000256" key="1">
    <source>
        <dbReference type="ARBA" id="ARBA00004571"/>
    </source>
</evidence>
<name>A0A6P2RH84_9BURK</name>
<dbReference type="Proteomes" id="UP000494330">
    <property type="component" value="Unassembled WGS sequence"/>
</dbReference>
<feature type="region of interest" description="Disordered" evidence="16">
    <location>
        <begin position="1"/>
        <end position="21"/>
    </location>
</feature>
<evidence type="ECO:0000256" key="16">
    <source>
        <dbReference type="SAM" id="MobiDB-lite"/>
    </source>
</evidence>
<dbReference type="GO" id="GO:0015891">
    <property type="term" value="P:siderophore transport"/>
    <property type="evidence" value="ECO:0007669"/>
    <property type="project" value="InterPro"/>
</dbReference>
<evidence type="ECO:0000259" key="17">
    <source>
        <dbReference type="Pfam" id="PF00593"/>
    </source>
</evidence>
<keyword evidence="3 14" id="KW-0813">Transport</keyword>
<evidence type="ECO:0000256" key="6">
    <source>
        <dbReference type="ARBA" id="ARBA00022692"/>
    </source>
</evidence>
<evidence type="ECO:0000256" key="14">
    <source>
        <dbReference type="PROSITE-ProRule" id="PRU01360"/>
    </source>
</evidence>
<evidence type="ECO:0000256" key="3">
    <source>
        <dbReference type="ARBA" id="ARBA00022448"/>
    </source>
</evidence>
<feature type="domain" description="TonB-dependent receptor-like beta-barrel" evidence="17">
    <location>
        <begin position="310"/>
        <end position="728"/>
    </location>
</feature>
<dbReference type="InterPro" id="IPR010105">
    <property type="entry name" value="TonB_sidphr_rcpt"/>
</dbReference>
<comment type="subcellular location">
    <subcellularLocation>
        <location evidence="1 14">Cell outer membrane</location>
        <topology evidence="1 14">Multi-pass membrane protein</topology>
    </subcellularLocation>
</comment>
<evidence type="ECO:0000256" key="13">
    <source>
        <dbReference type="ARBA" id="ARBA00023237"/>
    </source>
</evidence>
<dbReference type="EMBL" id="CABVQD010000033">
    <property type="protein sequence ID" value="VWC31649.1"/>
    <property type="molecule type" value="Genomic_DNA"/>
</dbReference>
<keyword evidence="20" id="KW-1185">Reference proteome</keyword>
<reference evidence="19 20" key="1">
    <citation type="submission" date="2019-09" db="EMBL/GenBank/DDBJ databases">
        <authorList>
            <person name="Depoorter E."/>
        </authorList>
    </citation>
    <scope>NUCLEOTIDE SEQUENCE [LARGE SCALE GENOMIC DNA]</scope>
    <source>
        <strain evidence="19">LMG 30113</strain>
    </source>
</reference>
<keyword evidence="10 15" id="KW-0798">TonB box</keyword>
<keyword evidence="8" id="KW-0408">Iron</keyword>
<evidence type="ECO:0000256" key="2">
    <source>
        <dbReference type="ARBA" id="ARBA00009810"/>
    </source>
</evidence>
<dbReference type="Gene3D" id="2.40.170.20">
    <property type="entry name" value="TonB-dependent receptor, beta-barrel domain"/>
    <property type="match status" value="1"/>
</dbReference>
<dbReference type="InterPro" id="IPR012910">
    <property type="entry name" value="Plug_dom"/>
</dbReference>
<dbReference type="PANTHER" id="PTHR32552:SF68">
    <property type="entry name" value="FERRICHROME OUTER MEMBRANE TRANSPORTER_PHAGE RECEPTOR"/>
    <property type="match status" value="1"/>
</dbReference>
<evidence type="ECO:0000256" key="4">
    <source>
        <dbReference type="ARBA" id="ARBA00022452"/>
    </source>
</evidence>
<dbReference type="InterPro" id="IPR036942">
    <property type="entry name" value="Beta-barrel_TonB_sf"/>
</dbReference>
<dbReference type="Gene3D" id="2.170.130.10">
    <property type="entry name" value="TonB-dependent receptor, plug domain"/>
    <property type="match status" value="1"/>
</dbReference>
<evidence type="ECO:0000256" key="15">
    <source>
        <dbReference type="RuleBase" id="RU003357"/>
    </source>
</evidence>
<protein>
    <submittedName>
        <fullName evidence="19">TonB-dependent receptor</fullName>
    </submittedName>
</protein>
<keyword evidence="5" id="KW-0410">Iron transport</keyword>
<evidence type="ECO:0000313" key="19">
    <source>
        <dbReference type="EMBL" id="VWC31649.1"/>
    </source>
</evidence>
<evidence type="ECO:0000313" key="20">
    <source>
        <dbReference type="Proteomes" id="UP000494330"/>
    </source>
</evidence>
<feature type="domain" description="TonB-dependent receptor plug" evidence="18">
    <location>
        <begin position="104"/>
        <end position="206"/>
    </location>
</feature>
<dbReference type="SUPFAM" id="SSF56935">
    <property type="entry name" value="Porins"/>
    <property type="match status" value="1"/>
</dbReference>
<keyword evidence="11 14" id="KW-0472">Membrane</keyword>
<dbReference type="InterPro" id="IPR000531">
    <property type="entry name" value="Beta-barrel_TonB"/>
</dbReference>
<dbReference type="InterPro" id="IPR039426">
    <property type="entry name" value="TonB-dep_rcpt-like"/>
</dbReference>
<evidence type="ECO:0000256" key="5">
    <source>
        <dbReference type="ARBA" id="ARBA00022496"/>
    </source>
</evidence>
<dbReference type="PROSITE" id="PS52016">
    <property type="entry name" value="TONB_DEPENDENT_REC_3"/>
    <property type="match status" value="1"/>
</dbReference>
<dbReference type="AlphaFoldDB" id="A0A6P2RH84"/>
<comment type="similarity">
    <text evidence="2 14 15">Belongs to the TonB-dependent receptor family.</text>
</comment>
<evidence type="ECO:0000256" key="10">
    <source>
        <dbReference type="ARBA" id="ARBA00023077"/>
    </source>
</evidence>
<evidence type="ECO:0000256" key="8">
    <source>
        <dbReference type="ARBA" id="ARBA00023004"/>
    </source>
</evidence>
<evidence type="ECO:0000259" key="18">
    <source>
        <dbReference type="Pfam" id="PF07715"/>
    </source>
</evidence>
<sequence>MQRHFRIRSCPPGGRARPGRRALSHHGFALSLALASCTGVTGAWAQADAEAGTGAAAAPIRDKEEAATLPAVAVTGQRVTDGSGPERGYVAETSSIGGKAPTSVLDTPQSVSVVTRRLMDEQQPGSASQALRYAAGVNSESYGGFGTHLDLTRIRGIDADYYLDGLRVISNTSTWTPQIDPYTLERIEVLRGPASALYGQGTGGGVIDQVSRRPQRDAEHEIVLQAGSYGHRQIGVDSTGPLNAGRTLLYRFTGTGLSDGGQVEDVRHKRVYLAPALTWRPNDRLSWTVLATHVREPEMPDYNSLPATALGLNGSRYPQVPRNRNYTDMDFEGSSRKQDSVSSLLTYRLGDGWQFNSNLRYMYVNSDIRRTSIYGYRDRGGHLWLEGTYGLAPASSHTFQFDNNVAGTVRTGALAHRLLMGVDYAKGRLTSDSYRMAPVPFDPYDPVHYRPHATPDFSDSQLNWPYNVRQDFQRIGVYAQDQIAYGGWRLTLGGRYDRSRTDDTSRSYSPVWKSGRQENSRWTGRVGLGYVFGNGVAPYASYATSFDPQLGVDYKGNAFVPVEAKQVEVGVKYHPPGSATLLTVALFQINQTNVRSSDTLHLGYWTQAGELRARGVDLQAVTRLTRDLNLIAGYTYLDSSLVRDSLYQGKTPAGTPRHSASAWLDYGFRGTLAGLRIGGGVRHLGATWGNPRNTFSVPSATLFDLAASYDLGRLIGRDATLSLNVSNLANRSYVASCTSEMYCFIGQDRVVNATLSYRW</sequence>
<dbReference type="CDD" id="cd01347">
    <property type="entry name" value="ligand_gated_channel"/>
    <property type="match status" value="1"/>
</dbReference>
<accession>A0A6P2RH84</accession>
<keyword evidence="6 14" id="KW-0812">Transmembrane</keyword>
<dbReference type="InterPro" id="IPR037066">
    <property type="entry name" value="Plug_dom_sf"/>
</dbReference>
<evidence type="ECO:0000256" key="9">
    <source>
        <dbReference type="ARBA" id="ARBA00023065"/>
    </source>
</evidence>
<keyword evidence="7" id="KW-0732">Signal</keyword>
<dbReference type="Pfam" id="PF00593">
    <property type="entry name" value="TonB_dep_Rec_b-barrel"/>
    <property type="match status" value="1"/>
</dbReference>
<dbReference type="PANTHER" id="PTHR32552">
    <property type="entry name" value="FERRICHROME IRON RECEPTOR-RELATED"/>
    <property type="match status" value="1"/>
</dbReference>